<dbReference type="PANTHER" id="PTHR10695">
    <property type="entry name" value="DEPHOSPHO-COA KINASE-RELATED"/>
    <property type="match status" value="1"/>
</dbReference>
<dbReference type="GO" id="GO:0015937">
    <property type="term" value="P:coenzyme A biosynthetic process"/>
    <property type="evidence" value="ECO:0007669"/>
    <property type="project" value="UniProtKB-UniRule"/>
</dbReference>
<dbReference type="CDD" id="cd02022">
    <property type="entry name" value="DPCK"/>
    <property type="match status" value="1"/>
</dbReference>
<dbReference type="InterPro" id="IPR007344">
    <property type="entry name" value="GrpB/CoaE"/>
</dbReference>
<feature type="region of interest" description="Disordered" evidence="8">
    <location>
        <begin position="312"/>
        <end position="345"/>
    </location>
</feature>
<name>A0A4R6USN3_9PSEU</name>
<keyword evidence="6" id="KW-0173">Coenzyme A biosynthesis</keyword>
<feature type="binding site" evidence="6">
    <location>
        <begin position="11"/>
        <end position="16"/>
    </location>
    <ligand>
        <name>ATP</name>
        <dbReference type="ChEBI" id="CHEBI:30616"/>
    </ligand>
</feature>
<keyword evidence="4 6" id="KW-0547">Nucleotide-binding</keyword>
<dbReference type="InterPro" id="IPR027417">
    <property type="entry name" value="P-loop_NTPase"/>
</dbReference>
<evidence type="ECO:0000256" key="2">
    <source>
        <dbReference type="ARBA" id="ARBA00011058"/>
    </source>
</evidence>
<dbReference type="GO" id="GO:0004140">
    <property type="term" value="F:dephospho-CoA kinase activity"/>
    <property type="evidence" value="ECO:0007669"/>
    <property type="project" value="UniProtKB-UniRule"/>
</dbReference>
<evidence type="ECO:0000256" key="7">
    <source>
        <dbReference type="NCBIfam" id="TIGR00152"/>
    </source>
</evidence>
<keyword evidence="6 9" id="KW-0418">Kinase</keyword>
<organism evidence="9 10">
    <name type="scientific">Actinomycetospora succinea</name>
    <dbReference type="NCBI Taxonomy" id="663603"/>
    <lineage>
        <taxon>Bacteria</taxon>
        <taxon>Bacillati</taxon>
        <taxon>Actinomycetota</taxon>
        <taxon>Actinomycetes</taxon>
        <taxon>Pseudonocardiales</taxon>
        <taxon>Pseudonocardiaceae</taxon>
        <taxon>Actinomycetospora</taxon>
    </lineage>
</organism>
<comment type="similarity">
    <text evidence="6">Belongs to the CoaE family.</text>
</comment>
<dbReference type="AlphaFoldDB" id="A0A4R6USN3"/>
<dbReference type="SUPFAM" id="SSF81301">
    <property type="entry name" value="Nucleotidyltransferase"/>
    <property type="match status" value="1"/>
</dbReference>
<evidence type="ECO:0000256" key="5">
    <source>
        <dbReference type="ARBA" id="ARBA00022840"/>
    </source>
</evidence>
<keyword evidence="6" id="KW-0808">Transferase</keyword>
<evidence type="ECO:0000256" key="3">
    <source>
        <dbReference type="ARBA" id="ARBA00022490"/>
    </source>
</evidence>
<dbReference type="HAMAP" id="MF_00376">
    <property type="entry name" value="Dephospho_CoA_kinase"/>
    <property type="match status" value="1"/>
</dbReference>
<accession>A0A4R6USN3</accession>
<evidence type="ECO:0000313" key="10">
    <source>
        <dbReference type="Proteomes" id="UP000295705"/>
    </source>
</evidence>
<dbReference type="RefSeq" id="WP_133829193.1">
    <property type="nucleotide sequence ID" value="NZ_BAABHR010000020.1"/>
</dbReference>
<dbReference type="NCBIfam" id="NF002879">
    <property type="entry name" value="PRK03333.1"/>
    <property type="match status" value="1"/>
</dbReference>
<dbReference type="EC" id="2.7.1.24" evidence="6 7"/>
<dbReference type="PANTHER" id="PTHR10695:SF46">
    <property type="entry name" value="BIFUNCTIONAL COENZYME A SYNTHASE-RELATED"/>
    <property type="match status" value="1"/>
</dbReference>
<evidence type="ECO:0000256" key="8">
    <source>
        <dbReference type="SAM" id="MobiDB-lite"/>
    </source>
</evidence>
<dbReference type="OrthoDB" id="9812943at2"/>
<comment type="similarity">
    <text evidence="1">In the N-terminal section; belongs to the CoaE family.</text>
</comment>
<comment type="pathway">
    <text evidence="6">Cofactor biosynthesis; coenzyme A biosynthesis; CoA from (R)-pantothenate: step 5/5.</text>
</comment>
<comment type="similarity">
    <text evidence="2">In the C-terminal section; belongs to the UPF0157 (GrpB) family.</text>
</comment>
<dbReference type="Pfam" id="PF04229">
    <property type="entry name" value="GrpB"/>
    <property type="match status" value="1"/>
</dbReference>
<dbReference type="Gene3D" id="3.40.50.300">
    <property type="entry name" value="P-loop containing nucleotide triphosphate hydrolases"/>
    <property type="match status" value="1"/>
</dbReference>
<dbReference type="Pfam" id="PF01121">
    <property type="entry name" value="CoaE"/>
    <property type="match status" value="1"/>
</dbReference>
<dbReference type="GO" id="GO:0005737">
    <property type="term" value="C:cytoplasm"/>
    <property type="evidence" value="ECO:0007669"/>
    <property type="project" value="UniProtKB-SubCell"/>
</dbReference>
<dbReference type="Gene3D" id="3.30.460.10">
    <property type="entry name" value="Beta Polymerase, domain 2"/>
    <property type="match status" value="1"/>
</dbReference>
<dbReference type="PROSITE" id="PS51219">
    <property type="entry name" value="DPCK"/>
    <property type="match status" value="1"/>
</dbReference>
<dbReference type="GO" id="GO:0005524">
    <property type="term" value="F:ATP binding"/>
    <property type="evidence" value="ECO:0007669"/>
    <property type="project" value="UniProtKB-UniRule"/>
</dbReference>
<keyword evidence="5 6" id="KW-0067">ATP-binding</keyword>
<dbReference type="InterPro" id="IPR001977">
    <property type="entry name" value="Depp_CoAkinase"/>
</dbReference>
<keyword evidence="10" id="KW-1185">Reference proteome</keyword>
<evidence type="ECO:0000256" key="1">
    <source>
        <dbReference type="ARBA" id="ARBA00008826"/>
    </source>
</evidence>
<sequence>MLRLGLTGGIGAGKSTVAETLTELGAVVIDADRIAREVVEPGTEGLADVVAAFGEDVLDADGALDRPALGRIVFGDDAKRQTLNGILHPRIGARTAEMVAGADDDAVVVHDIPLLVENGMGAAFALVVVVDAPVDVRVTRLVDTRGMTVEDARARMAAQADDDARRAAADVWLENAGAAGALREQVERLWHERLVPFAENLEHGRVVAAPTEIVAPAEDRPVVGQRLAARLAAAGGERVRRVELVGPGAVPGLPAPDVVDVLVEADRPGDDLVEAFVAAGFPRTGAGRHGSADPARPARVLVLDGKKRREAKQARAIVDARERARRDPDRVAADPDAVRAEVALP</sequence>
<comment type="subcellular location">
    <subcellularLocation>
        <location evidence="6">Cytoplasm</location>
    </subcellularLocation>
</comment>
<comment type="caution">
    <text evidence="9">The sequence shown here is derived from an EMBL/GenBank/DDBJ whole genome shotgun (WGS) entry which is preliminary data.</text>
</comment>
<dbReference type="EMBL" id="SNYO01000010">
    <property type="protein sequence ID" value="TDQ50112.1"/>
    <property type="molecule type" value="Genomic_DNA"/>
</dbReference>
<comment type="catalytic activity">
    <reaction evidence="6">
        <text>3'-dephospho-CoA + ATP = ADP + CoA + H(+)</text>
        <dbReference type="Rhea" id="RHEA:18245"/>
        <dbReference type="ChEBI" id="CHEBI:15378"/>
        <dbReference type="ChEBI" id="CHEBI:30616"/>
        <dbReference type="ChEBI" id="CHEBI:57287"/>
        <dbReference type="ChEBI" id="CHEBI:57328"/>
        <dbReference type="ChEBI" id="CHEBI:456216"/>
        <dbReference type="EC" id="2.7.1.24"/>
    </reaction>
</comment>
<dbReference type="UniPathway" id="UPA00241">
    <property type="reaction ID" value="UER00356"/>
</dbReference>
<dbReference type="Proteomes" id="UP000295705">
    <property type="component" value="Unassembled WGS sequence"/>
</dbReference>
<dbReference type="NCBIfam" id="TIGR00152">
    <property type="entry name" value="dephospho-CoA kinase"/>
    <property type="match status" value="1"/>
</dbReference>
<keyword evidence="3 6" id="KW-0963">Cytoplasm</keyword>
<reference evidence="9 10" key="1">
    <citation type="submission" date="2019-03" db="EMBL/GenBank/DDBJ databases">
        <title>Genomic Encyclopedia of Type Strains, Phase IV (KMG-IV): sequencing the most valuable type-strain genomes for metagenomic binning, comparative biology and taxonomic classification.</title>
        <authorList>
            <person name="Goeker M."/>
        </authorList>
    </citation>
    <scope>NUCLEOTIDE SEQUENCE [LARGE SCALE GENOMIC DNA]</scope>
    <source>
        <strain evidence="9 10">DSM 45775</strain>
    </source>
</reference>
<comment type="function">
    <text evidence="6">Catalyzes the phosphorylation of the 3'-hydroxyl group of dephosphocoenzyme A to form coenzyme A.</text>
</comment>
<dbReference type="SUPFAM" id="SSF52540">
    <property type="entry name" value="P-loop containing nucleoside triphosphate hydrolases"/>
    <property type="match status" value="1"/>
</dbReference>
<protein>
    <recommendedName>
        <fullName evidence="6 7">Dephospho-CoA kinase</fullName>
        <ecNumber evidence="6 7">2.7.1.24</ecNumber>
    </recommendedName>
    <alternativeName>
        <fullName evidence="6">Dephosphocoenzyme A kinase</fullName>
    </alternativeName>
</protein>
<evidence type="ECO:0000313" key="9">
    <source>
        <dbReference type="EMBL" id="TDQ50112.1"/>
    </source>
</evidence>
<evidence type="ECO:0000256" key="6">
    <source>
        <dbReference type="HAMAP-Rule" id="MF_00376"/>
    </source>
</evidence>
<feature type="compositionally biased region" description="Basic and acidic residues" evidence="8">
    <location>
        <begin position="312"/>
        <end position="339"/>
    </location>
</feature>
<dbReference type="InterPro" id="IPR043519">
    <property type="entry name" value="NT_sf"/>
</dbReference>
<evidence type="ECO:0000256" key="4">
    <source>
        <dbReference type="ARBA" id="ARBA00022741"/>
    </source>
</evidence>
<gene>
    <name evidence="6" type="primary">coaE</name>
    <name evidence="9" type="ORF">EV188_110108</name>
</gene>
<proteinExistence type="inferred from homology"/>